<accession>A0A6M3JG09</accession>
<dbReference type="EMBL" id="MT141849">
    <property type="protein sequence ID" value="QJA71138.1"/>
    <property type="molecule type" value="Genomic_DNA"/>
</dbReference>
<name>A0A6M3JG09_9ZZZZ</name>
<dbReference type="EMBL" id="MT141669">
    <property type="protein sequence ID" value="QJA69004.1"/>
    <property type="molecule type" value="Genomic_DNA"/>
</dbReference>
<sequence>MTEDAIRCIDCGIPIAQYEHVKEDFTEWWGYQDTIERISSGDSLRCGRCYQRYAFGSKDDLQRSG</sequence>
<evidence type="ECO:0000313" key="3">
    <source>
        <dbReference type="EMBL" id="QJA93110.1"/>
    </source>
</evidence>
<dbReference type="AlphaFoldDB" id="A0A6M3JG09"/>
<gene>
    <name evidence="2" type="ORF">MM415A03361_0003</name>
    <name evidence="1" type="ORF">MM415A05217_0001</name>
    <name evidence="3" type="ORF">MM415B04361_0003</name>
</gene>
<organism evidence="1">
    <name type="scientific">viral metagenome</name>
    <dbReference type="NCBI Taxonomy" id="1070528"/>
    <lineage>
        <taxon>unclassified sequences</taxon>
        <taxon>metagenomes</taxon>
        <taxon>organismal metagenomes</taxon>
    </lineage>
</organism>
<evidence type="ECO:0000313" key="2">
    <source>
        <dbReference type="EMBL" id="QJA71138.1"/>
    </source>
</evidence>
<evidence type="ECO:0000313" key="1">
    <source>
        <dbReference type="EMBL" id="QJA69004.1"/>
    </source>
</evidence>
<proteinExistence type="predicted"/>
<protein>
    <submittedName>
        <fullName evidence="1">Putative RNA polymerase</fullName>
    </submittedName>
</protein>
<reference evidence="1" key="1">
    <citation type="submission" date="2020-03" db="EMBL/GenBank/DDBJ databases">
        <title>The deep terrestrial virosphere.</title>
        <authorList>
            <person name="Holmfeldt K."/>
            <person name="Nilsson E."/>
            <person name="Simone D."/>
            <person name="Lopez-Fernandez M."/>
            <person name="Wu X."/>
            <person name="de Brujin I."/>
            <person name="Lundin D."/>
            <person name="Andersson A."/>
            <person name="Bertilsson S."/>
            <person name="Dopson M."/>
        </authorList>
    </citation>
    <scope>NUCLEOTIDE SEQUENCE</scope>
    <source>
        <strain evidence="2">MM415A03361</strain>
        <strain evidence="1">MM415A05217</strain>
        <strain evidence="3">MM415B04361</strain>
    </source>
</reference>
<dbReference type="EMBL" id="MT143123">
    <property type="protein sequence ID" value="QJA93110.1"/>
    <property type="molecule type" value="Genomic_DNA"/>
</dbReference>